<protein>
    <submittedName>
        <fullName evidence="2">Uncharacterized protein</fullName>
    </submittedName>
</protein>
<feature type="coiled-coil region" evidence="1">
    <location>
        <begin position="77"/>
        <end position="134"/>
    </location>
</feature>
<dbReference type="EMBL" id="BMLI01000001">
    <property type="protein sequence ID" value="GGM81703.1"/>
    <property type="molecule type" value="Genomic_DNA"/>
</dbReference>
<sequence>MQAETLHREVALLSNTLHQYADADLEGVKPVIEKIVEKREQWRQVMKRIEYYKKTGRKLEDETAKTERPAIDPNGTASDLRVELALLNSNISKTKKKLEINPEHKKAQHWSEELAKMEALKMELRNQITQLTYATK</sequence>
<evidence type="ECO:0000313" key="3">
    <source>
        <dbReference type="Proteomes" id="UP000632339"/>
    </source>
</evidence>
<name>A0ABQ2HHC1_9BACT</name>
<dbReference type="RefSeq" id="WP_019942554.1">
    <property type="nucleotide sequence ID" value="NZ_BMLI01000001.1"/>
</dbReference>
<proteinExistence type="predicted"/>
<gene>
    <name evidence="2" type="ORF">GCM10010967_11840</name>
</gene>
<organism evidence="2 3">
    <name type="scientific">Dyadobacter beijingensis</name>
    <dbReference type="NCBI Taxonomy" id="365489"/>
    <lineage>
        <taxon>Bacteria</taxon>
        <taxon>Pseudomonadati</taxon>
        <taxon>Bacteroidota</taxon>
        <taxon>Cytophagia</taxon>
        <taxon>Cytophagales</taxon>
        <taxon>Spirosomataceae</taxon>
        <taxon>Dyadobacter</taxon>
    </lineage>
</organism>
<comment type="caution">
    <text evidence="2">The sequence shown here is derived from an EMBL/GenBank/DDBJ whole genome shotgun (WGS) entry which is preliminary data.</text>
</comment>
<keyword evidence="3" id="KW-1185">Reference proteome</keyword>
<reference evidence="3" key="1">
    <citation type="journal article" date="2019" name="Int. J. Syst. Evol. Microbiol.">
        <title>The Global Catalogue of Microorganisms (GCM) 10K type strain sequencing project: providing services to taxonomists for standard genome sequencing and annotation.</title>
        <authorList>
            <consortium name="The Broad Institute Genomics Platform"/>
            <consortium name="The Broad Institute Genome Sequencing Center for Infectious Disease"/>
            <person name="Wu L."/>
            <person name="Ma J."/>
        </authorList>
    </citation>
    <scope>NUCLEOTIDE SEQUENCE [LARGE SCALE GENOMIC DNA]</scope>
    <source>
        <strain evidence="3">CGMCC 1.6375</strain>
    </source>
</reference>
<accession>A0ABQ2HHC1</accession>
<evidence type="ECO:0000256" key="1">
    <source>
        <dbReference type="SAM" id="Coils"/>
    </source>
</evidence>
<evidence type="ECO:0000313" key="2">
    <source>
        <dbReference type="EMBL" id="GGM81703.1"/>
    </source>
</evidence>
<dbReference type="Proteomes" id="UP000632339">
    <property type="component" value="Unassembled WGS sequence"/>
</dbReference>
<keyword evidence="1" id="KW-0175">Coiled coil</keyword>